<dbReference type="Gene3D" id="3.40.50.150">
    <property type="entry name" value="Vaccinia Virus protein VP39"/>
    <property type="match status" value="1"/>
</dbReference>
<keyword evidence="2" id="KW-1133">Transmembrane helix</keyword>
<feature type="transmembrane region" description="Helical" evidence="2">
    <location>
        <begin position="39"/>
        <end position="61"/>
    </location>
</feature>
<protein>
    <recommendedName>
        <fullName evidence="5">Spermidine synthase</fullName>
    </recommendedName>
</protein>
<keyword evidence="1" id="KW-0620">Polyamine biosynthesis</keyword>
<evidence type="ECO:0000313" key="3">
    <source>
        <dbReference type="EMBL" id="BDU74831.1"/>
    </source>
</evidence>
<evidence type="ECO:0000256" key="2">
    <source>
        <dbReference type="SAM" id="Phobius"/>
    </source>
</evidence>
<dbReference type="GO" id="GO:0006596">
    <property type="term" value="P:polyamine biosynthetic process"/>
    <property type="evidence" value="ECO:0007669"/>
    <property type="project" value="UniProtKB-KW"/>
</dbReference>
<feature type="transmembrane region" description="Helical" evidence="2">
    <location>
        <begin position="181"/>
        <end position="199"/>
    </location>
</feature>
<feature type="transmembrane region" description="Helical" evidence="2">
    <location>
        <begin position="12"/>
        <end position="33"/>
    </location>
</feature>
<feature type="transmembrane region" description="Helical" evidence="2">
    <location>
        <begin position="281"/>
        <end position="298"/>
    </location>
</feature>
<name>A0AA48GKN9_9BACT</name>
<reference evidence="4" key="1">
    <citation type="journal article" date="2023" name="Int. J. Syst. Evol. Microbiol.">
        <title>Mesoterricola silvestris gen. nov., sp. nov., Mesoterricola sediminis sp. nov., Geothrix oryzae sp. nov., Geothrix edaphica sp. nov., Geothrix rubra sp. nov., and Geothrix limicola sp. nov., six novel members of Acidobacteriota isolated from soils.</title>
        <authorList>
            <person name="Itoh H."/>
            <person name="Sugisawa Y."/>
            <person name="Mise K."/>
            <person name="Xu Z."/>
            <person name="Kuniyasu M."/>
            <person name="Ushijima N."/>
            <person name="Kawano K."/>
            <person name="Kobayashi E."/>
            <person name="Shiratori Y."/>
            <person name="Masuda Y."/>
            <person name="Senoo K."/>
        </authorList>
    </citation>
    <scope>NUCLEOTIDE SEQUENCE [LARGE SCALE GENOMIC DNA]</scope>
    <source>
        <strain evidence="4">W79</strain>
    </source>
</reference>
<keyword evidence="4" id="KW-1185">Reference proteome</keyword>
<dbReference type="NCBIfam" id="NF037959">
    <property type="entry name" value="MFS_SpdSyn"/>
    <property type="match status" value="1"/>
</dbReference>
<evidence type="ECO:0000256" key="1">
    <source>
        <dbReference type="ARBA" id="ARBA00023115"/>
    </source>
</evidence>
<keyword evidence="2" id="KW-0812">Transmembrane</keyword>
<feature type="transmembrane region" description="Helical" evidence="2">
    <location>
        <begin position="251"/>
        <end position="269"/>
    </location>
</feature>
<accession>A0AA48GKN9</accession>
<keyword evidence="2" id="KW-0472">Membrane</keyword>
<organism evidence="3 4">
    <name type="scientific">Mesoterricola silvestris</name>
    <dbReference type="NCBI Taxonomy" id="2927979"/>
    <lineage>
        <taxon>Bacteria</taxon>
        <taxon>Pseudomonadati</taxon>
        <taxon>Acidobacteriota</taxon>
        <taxon>Holophagae</taxon>
        <taxon>Holophagales</taxon>
        <taxon>Holophagaceae</taxon>
        <taxon>Mesoterricola</taxon>
    </lineage>
</organism>
<dbReference type="PANTHER" id="PTHR43317:SF1">
    <property type="entry name" value="THERMOSPERMINE SYNTHASE ACAULIS5"/>
    <property type="match status" value="1"/>
</dbReference>
<feature type="transmembrane region" description="Helical" evidence="2">
    <location>
        <begin position="220"/>
        <end position="239"/>
    </location>
</feature>
<feature type="transmembrane region" description="Helical" evidence="2">
    <location>
        <begin position="73"/>
        <end position="93"/>
    </location>
</feature>
<feature type="transmembrane region" description="Helical" evidence="2">
    <location>
        <begin position="304"/>
        <end position="326"/>
    </location>
</feature>
<feature type="transmembrane region" description="Helical" evidence="2">
    <location>
        <begin position="113"/>
        <end position="131"/>
    </location>
</feature>
<feature type="transmembrane region" description="Helical" evidence="2">
    <location>
        <begin position="338"/>
        <end position="362"/>
    </location>
</feature>
<dbReference type="Proteomes" id="UP001238179">
    <property type="component" value="Chromosome"/>
</dbReference>
<dbReference type="SUPFAM" id="SSF53335">
    <property type="entry name" value="S-adenosyl-L-methionine-dependent methyltransferases"/>
    <property type="match status" value="1"/>
</dbReference>
<dbReference type="AlphaFoldDB" id="A0AA48GKN9"/>
<gene>
    <name evidence="3" type="ORF">METEAL_40050</name>
</gene>
<sequence>MSGIMTAGAISFLGAFLLFFLQPFIAKVIAPWFGGGNHVWLTCMLFFQAVLLAGYAYAHLLLTRASPRVQGHLHRVVLGLALASLAWTFHASGLPLVPASGSSGAAGVNPPLAVLRVLVTGVGLCALPLAASSPLAQAWFLRTGGGNPFRLYALSNAGSLLGLLAYPFLVEPFLPLKTQAWAAATLVVLYVALMARLSAKAMDSPDLGPSRPEDGGEAGASPWAWGFIALTGTVLLMAVTNLLTTELSGVPLLWVLPLVIYLLTFILAFDGKLDLEGPWAQGLTLGVFLLTLLLIPAATRLPGLTLLTALLLTTLFTGCLLCNCRLHALRPHPSRLSAFYLTLALGGVLGGIAVSVLAPLVFNRIHEFPLAVTLVGLVAVLGARPPRAPGWVALAGCLALTLTGLVRNAQLPDRSYRDFYGQIKVASFGGGALKVMFHGRTVHGLERMDAPLLPVAYYQDHSGIALALARLRRVRPTLRIGVVGLGVGNVLAHAVSGDQVRIYEISPEVIRLAGHHGREFTVVDACPARCEILPGDGRHRLGLEPPQGFDLLFLDAFSGGNVPASLLTLEAMKDYGRHLAPGGLLVLNVTNRLPVDRLVLANAKALGLGALAIVSPGRENPAPLGPLQKWSSFILLGKDPAMLLDPALVQPARAIILPPLPPGTLVDPSPEFLRRVAAGDTLAGGVRPWTDDFNSLTLLLMAGSANLEARPPASAPRGRAR</sequence>
<feature type="transmembrane region" description="Helical" evidence="2">
    <location>
        <begin position="151"/>
        <end position="169"/>
    </location>
</feature>
<evidence type="ECO:0000313" key="4">
    <source>
        <dbReference type="Proteomes" id="UP001238179"/>
    </source>
</evidence>
<dbReference type="CDD" id="cd02440">
    <property type="entry name" value="AdoMet_MTases"/>
    <property type="match status" value="1"/>
</dbReference>
<dbReference type="KEGG" id="msil:METEAL_40050"/>
<proteinExistence type="predicted"/>
<evidence type="ECO:0008006" key="5">
    <source>
        <dbReference type="Google" id="ProtNLM"/>
    </source>
</evidence>
<dbReference type="InterPro" id="IPR029063">
    <property type="entry name" value="SAM-dependent_MTases_sf"/>
</dbReference>
<dbReference type="PANTHER" id="PTHR43317">
    <property type="entry name" value="THERMOSPERMINE SYNTHASE ACAULIS5"/>
    <property type="match status" value="1"/>
</dbReference>
<dbReference type="EMBL" id="AP027080">
    <property type="protein sequence ID" value="BDU74831.1"/>
    <property type="molecule type" value="Genomic_DNA"/>
</dbReference>